<dbReference type="eggNOG" id="arCOG01355">
    <property type="taxonomic scope" value="Archaea"/>
</dbReference>
<protein>
    <submittedName>
        <fullName evidence="6">Radical SAM domain protein</fullName>
    </submittedName>
</protein>
<name>E8R9C2_DESM0</name>
<evidence type="ECO:0000256" key="3">
    <source>
        <dbReference type="ARBA" id="ARBA00023004"/>
    </source>
</evidence>
<gene>
    <name evidence="6" type="ordered locus">Desmu_0794</name>
</gene>
<evidence type="ECO:0000256" key="1">
    <source>
        <dbReference type="ARBA" id="ARBA00022691"/>
    </source>
</evidence>
<evidence type="ECO:0000313" key="6">
    <source>
        <dbReference type="EMBL" id="ADV65098.1"/>
    </source>
</evidence>
<proteinExistence type="predicted"/>
<dbReference type="SFLD" id="SFLDG01082">
    <property type="entry name" value="B12-binding_domain_containing"/>
    <property type="match status" value="1"/>
</dbReference>
<reference evidence="6 7" key="2">
    <citation type="journal article" date="2011" name="Stand. Genomic Sci.">
        <title>Complete genome sequence of Desulfurococcus mucosus type strain (O7/1).</title>
        <authorList>
            <person name="Wirth R."/>
            <person name="Chertkov O."/>
            <person name="Held B."/>
            <person name="Lapidus A."/>
            <person name="Nolan M."/>
            <person name="Lucas S."/>
            <person name="Hammon N."/>
            <person name="Deshpande S."/>
            <person name="Cheng J.F."/>
            <person name="Tapia R."/>
            <person name="Han C."/>
            <person name="Goodwin L."/>
            <person name="Pitluck S."/>
            <person name="Liolios K."/>
            <person name="Ioanna P."/>
            <person name="Ivanova N."/>
            <person name="Mavromatis K."/>
            <person name="Mikhailova N."/>
            <person name="Pati A."/>
            <person name="Chen A."/>
            <person name="Palaniappan K."/>
            <person name="Land M."/>
            <person name="Hauser L."/>
            <person name="Chang Y.J."/>
            <person name="Jeffries C.D."/>
            <person name="Bilek Y."/>
            <person name="Hader T."/>
            <person name="Rohde M."/>
            <person name="Spring S."/>
            <person name="Sikorski J."/>
            <person name="Goker M."/>
            <person name="Woyke T."/>
            <person name="Bristow J."/>
            <person name="Eisen J.A."/>
            <person name="Markowitz V."/>
            <person name="Hugenholtz P."/>
            <person name="Kyrpides N.C."/>
            <person name="Klenk H.P."/>
        </authorList>
    </citation>
    <scope>NUCLEOTIDE SEQUENCE [LARGE SCALE GENOMIC DNA]</scope>
    <source>
        <strain evidence="7">ATCC 35584 / DSM 2162 / JCM 9187 / O7/1</strain>
    </source>
</reference>
<dbReference type="Pfam" id="PF19864">
    <property type="entry name" value="Radical_SAM_N2"/>
    <property type="match status" value="1"/>
</dbReference>
<dbReference type="InterPro" id="IPR006638">
    <property type="entry name" value="Elp3/MiaA/NifB-like_rSAM"/>
</dbReference>
<dbReference type="InterPro" id="IPR045784">
    <property type="entry name" value="Radical_SAM_N2"/>
</dbReference>
<evidence type="ECO:0000256" key="2">
    <source>
        <dbReference type="ARBA" id="ARBA00022723"/>
    </source>
</evidence>
<organism evidence="6 7">
    <name type="scientific">Desulfurococcus mucosus (strain ATCC 35584 / DSM 2162 / JCM 9187 / O7/1)</name>
    <dbReference type="NCBI Taxonomy" id="765177"/>
    <lineage>
        <taxon>Archaea</taxon>
        <taxon>Thermoproteota</taxon>
        <taxon>Thermoprotei</taxon>
        <taxon>Desulfurococcales</taxon>
        <taxon>Desulfurococcaceae</taxon>
        <taxon>Desulfurococcus</taxon>
    </lineage>
</organism>
<keyword evidence="3" id="KW-0408">Iron</keyword>
<accession>E8R9C2</accession>
<dbReference type="SFLD" id="SFLDS00029">
    <property type="entry name" value="Radical_SAM"/>
    <property type="match status" value="1"/>
</dbReference>
<dbReference type="GO" id="GO:0003824">
    <property type="term" value="F:catalytic activity"/>
    <property type="evidence" value="ECO:0007669"/>
    <property type="project" value="InterPro"/>
</dbReference>
<dbReference type="Proteomes" id="UP000001068">
    <property type="component" value="Chromosome"/>
</dbReference>
<dbReference type="SUPFAM" id="SSF102114">
    <property type="entry name" value="Radical SAM enzymes"/>
    <property type="match status" value="1"/>
</dbReference>
<evidence type="ECO:0000259" key="5">
    <source>
        <dbReference type="PROSITE" id="PS51918"/>
    </source>
</evidence>
<keyword evidence="4" id="KW-0411">Iron-sulfur</keyword>
<dbReference type="InterPro" id="IPR007197">
    <property type="entry name" value="rSAM"/>
</dbReference>
<dbReference type="InterPro" id="IPR058240">
    <property type="entry name" value="rSAM_sf"/>
</dbReference>
<evidence type="ECO:0000313" key="7">
    <source>
        <dbReference type="Proteomes" id="UP000001068"/>
    </source>
</evidence>
<keyword evidence="2" id="KW-0479">Metal-binding</keyword>
<dbReference type="PROSITE" id="PS51918">
    <property type="entry name" value="RADICAL_SAM"/>
    <property type="match status" value="1"/>
</dbReference>
<dbReference type="Gene3D" id="3.20.20.70">
    <property type="entry name" value="Aldolase class I"/>
    <property type="match status" value="1"/>
</dbReference>
<keyword evidence="7" id="KW-1185">Reference proteome</keyword>
<dbReference type="PANTHER" id="PTHR42731">
    <property type="entry name" value="SLL1084 PROTEIN"/>
    <property type="match status" value="1"/>
</dbReference>
<dbReference type="PANTHER" id="PTHR42731:SF1">
    <property type="entry name" value="RADICAL SAM DOMAIN PROTEIN"/>
    <property type="match status" value="1"/>
</dbReference>
<dbReference type="KEGG" id="dmu:Desmu_0794"/>
<reference evidence="7" key="1">
    <citation type="submission" date="2010-11" db="EMBL/GenBank/DDBJ databases">
        <title>The complete genome of Desulfurococcus mucosus DSM 2162.</title>
        <authorList>
            <consortium name="US DOE Joint Genome Institute (JGI-PGF)"/>
            <person name="Lucas S."/>
            <person name="Copeland A."/>
            <person name="Lapidus A."/>
            <person name="Bruce D."/>
            <person name="Goodwin L."/>
            <person name="Pitluck S."/>
            <person name="Kyrpides N."/>
            <person name="Mavromatis K."/>
            <person name="Pagani I."/>
            <person name="Ivanova N."/>
            <person name="Ovchinnikova G."/>
            <person name="Chertkov O."/>
            <person name="Held B."/>
            <person name="Brettin T."/>
            <person name="Detter J.C."/>
            <person name="Tapia R."/>
            <person name="Han C."/>
            <person name="Land M."/>
            <person name="Hauser L."/>
            <person name="Markowitz V."/>
            <person name="Cheng J.-F."/>
            <person name="Hugenholtz P."/>
            <person name="Woyke T."/>
            <person name="Wu D."/>
            <person name="Wirth R."/>
            <person name="Bilek Y."/>
            <person name="Hader T."/>
            <person name="Klenk H.-P."/>
            <person name="Eisen J.A."/>
        </authorList>
    </citation>
    <scope>NUCLEOTIDE SEQUENCE [LARGE SCALE GENOMIC DNA]</scope>
    <source>
        <strain evidence="7">ATCC 35584 / DSM 2162 / JCM 9187 / O7/1</strain>
    </source>
</reference>
<dbReference type="AlphaFoldDB" id="E8R9C2"/>
<dbReference type="GO" id="GO:0046872">
    <property type="term" value="F:metal ion binding"/>
    <property type="evidence" value="ECO:0007669"/>
    <property type="project" value="UniProtKB-KW"/>
</dbReference>
<feature type="domain" description="Radical SAM core" evidence="5">
    <location>
        <begin position="202"/>
        <end position="433"/>
    </location>
</feature>
<dbReference type="HOGENOM" id="CLU_011543_3_3_2"/>
<dbReference type="STRING" id="765177.Desmu_0794"/>
<dbReference type="Pfam" id="PF04055">
    <property type="entry name" value="Radical_SAM"/>
    <property type="match status" value="1"/>
</dbReference>
<evidence type="ECO:0000256" key="4">
    <source>
        <dbReference type="ARBA" id="ARBA00023014"/>
    </source>
</evidence>
<dbReference type="GO" id="GO:0051536">
    <property type="term" value="F:iron-sulfur cluster binding"/>
    <property type="evidence" value="ECO:0007669"/>
    <property type="project" value="UniProtKB-KW"/>
</dbReference>
<sequence>MNTIYKNPLRVKARVAYIYPSTYRVMLSSLAPDIIYTISNSIEEVYAERFTNKRLQGEEPPPRSLETNTPLKDFGLLVTTLHYEPDIVNLIRLLNSGGIPVKREQRATPIVAGGPVVMENPIPFSGIIDVFVIGEAEATLEGILVKWLETMEKKRFLEEVADLPYVYVPGFNDGVKVVKEYVRSLDNATYPVNQVENTEVEPVYGGGFKLEVSRGCRFWCSFCIESRVFQPYRERSLPLLKRLVEDGVSASIWGRRVVLYSLSFPVTSTHLKLLEYLGSENIRASLPSIRLSALSSEVLELVKSVGQRTLTLAPETFTPVLQRVFFKYVDIVDEMIESVKHALEEGFNVKLYMIYGVKGEGVDDVKANLEALKQLASLARKLGRGFSVSLNPLIPKPHTMFQWIGMENPVKLREILGLYKRGLKGLVDARPYDIEWGFIQAYIALSGRALDDVFTKVAMRGGGLAAWRKSLGEEYMGAGHVFNGYGFGDELPWGFIILDNVSRRVAESQYEVFLRLTGSKKAT</sequence>
<dbReference type="SMART" id="SM00729">
    <property type="entry name" value="Elp3"/>
    <property type="match status" value="1"/>
</dbReference>
<dbReference type="CDD" id="cd01335">
    <property type="entry name" value="Radical_SAM"/>
    <property type="match status" value="1"/>
</dbReference>
<dbReference type="InterPro" id="IPR013785">
    <property type="entry name" value="Aldolase_TIM"/>
</dbReference>
<keyword evidence="1" id="KW-0949">S-adenosyl-L-methionine</keyword>
<dbReference type="EMBL" id="CP002363">
    <property type="protein sequence ID" value="ADV65098.1"/>
    <property type="molecule type" value="Genomic_DNA"/>
</dbReference>